<organism evidence="1 2">
    <name type="scientific">Apostasia shenzhenica</name>
    <dbReference type="NCBI Taxonomy" id="1088818"/>
    <lineage>
        <taxon>Eukaryota</taxon>
        <taxon>Viridiplantae</taxon>
        <taxon>Streptophyta</taxon>
        <taxon>Embryophyta</taxon>
        <taxon>Tracheophyta</taxon>
        <taxon>Spermatophyta</taxon>
        <taxon>Magnoliopsida</taxon>
        <taxon>Liliopsida</taxon>
        <taxon>Asparagales</taxon>
        <taxon>Orchidaceae</taxon>
        <taxon>Apostasioideae</taxon>
        <taxon>Apostasia</taxon>
    </lineage>
</organism>
<sequence length="196" mass="21449">MTEISPKAHTFVTKNSGDQTIIPSSMQQGMLPQLSEVSSHVALDKNSENIERGEQSLVQMGGIDEVVMDPMNIATLTETEGCFSHLPVNEGTEIMVVIKEQSEAKVVLDQFVQNNNSHVTEALKGEEEDRALRPLSSRKPRRKLLPASAMLLKDLGELNMDENSKETNGKTISNANDGKSQGSISLVRILHGSLPR</sequence>
<name>A0A2I0AX55_9ASPA</name>
<dbReference type="EMBL" id="KZ451942">
    <property type="protein sequence ID" value="PKA60124.1"/>
    <property type="molecule type" value="Genomic_DNA"/>
</dbReference>
<keyword evidence="2" id="KW-1185">Reference proteome</keyword>
<dbReference type="AlphaFoldDB" id="A0A2I0AX55"/>
<gene>
    <name evidence="1" type="ORF">AXF42_Ash009808</name>
</gene>
<dbReference type="OrthoDB" id="123929at2759"/>
<proteinExistence type="predicted"/>
<evidence type="ECO:0000313" key="2">
    <source>
        <dbReference type="Proteomes" id="UP000236161"/>
    </source>
</evidence>
<reference evidence="1 2" key="1">
    <citation type="journal article" date="2017" name="Nature">
        <title>The Apostasia genome and the evolution of orchids.</title>
        <authorList>
            <person name="Zhang G.Q."/>
            <person name="Liu K.W."/>
            <person name="Li Z."/>
            <person name="Lohaus R."/>
            <person name="Hsiao Y.Y."/>
            <person name="Niu S.C."/>
            <person name="Wang J.Y."/>
            <person name="Lin Y.C."/>
            <person name="Xu Q."/>
            <person name="Chen L.J."/>
            <person name="Yoshida K."/>
            <person name="Fujiwara S."/>
            <person name="Wang Z.W."/>
            <person name="Zhang Y.Q."/>
            <person name="Mitsuda N."/>
            <person name="Wang M."/>
            <person name="Liu G.H."/>
            <person name="Pecoraro L."/>
            <person name="Huang H.X."/>
            <person name="Xiao X.J."/>
            <person name="Lin M."/>
            <person name="Wu X.Y."/>
            <person name="Wu W.L."/>
            <person name="Chen Y.Y."/>
            <person name="Chang S.B."/>
            <person name="Sakamoto S."/>
            <person name="Ohme-Takagi M."/>
            <person name="Yagi M."/>
            <person name="Zeng S.J."/>
            <person name="Shen C.Y."/>
            <person name="Yeh C.M."/>
            <person name="Luo Y.B."/>
            <person name="Tsai W.C."/>
            <person name="Van de Peer Y."/>
            <person name="Liu Z.J."/>
        </authorList>
    </citation>
    <scope>NUCLEOTIDE SEQUENCE [LARGE SCALE GENOMIC DNA]</scope>
    <source>
        <strain evidence="2">cv. Shenzhen</strain>
        <tissue evidence="1">Stem</tissue>
    </source>
</reference>
<protein>
    <submittedName>
        <fullName evidence="1">Uncharacterized protein</fullName>
    </submittedName>
</protein>
<accession>A0A2I0AX55</accession>
<evidence type="ECO:0000313" key="1">
    <source>
        <dbReference type="EMBL" id="PKA60124.1"/>
    </source>
</evidence>
<dbReference type="Proteomes" id="UP000236161">
    <property type="component" value="Unassembled WGS sequence"/>
</dbReference>